<dbReference type="Proteomes" id="UP000789390">
    <property type="component" value="Unassembled WGS sequence"/>
</dbReference>
<gene>
    <name evidence="2" type="ORF">DGAL_LOCUS9954</name>
</gene>
<feature type="region of interest" description="Disordered" evidence="1">
    <location>
        <begin position="1"/>
        <end position="60"/>
    </location>
</feature>
<dbReference type="EMBL" id="CAKKLH010000235">
    <property type="protein sequence ID" value="CAH0106794.1"/>
    <property type="molecule type" value="Genomic_DNA"/>
</dbReference>
<sequence>MGSNGSRSCTNEMNASGNQISVENVGSTSTPTGLPSSQPITNITASAAPAASTAKDDGQQSLTSWASDAFWKTFSSDFSKSAQQHQSGQPAVADVKK</sequence>
<evidence type="ECO:0000313" key="3">
    <source>
        <dbReference type="Proteomes" id="UP000789390"/>
    </source>
</evidence>
<protein>
    <submittedName>
        <fullName evidence="2">Uncharacterized protein</fullName>
    </submittedName>
</protein>
<proteinExistence type="predicted"/>
<reference evidence="2" key="1">
    <citation type="submission" date="2021-11" db="EMBL/GenBank/DDBJ databases">
        <authorList>
            <person name="Schell T."/>
        </authorList>
    </citation>
    <scope>NUCLEOTIDE SEQUENCE</scope>
    <source>
        <strain evidence="2">M5</strain>
    </source>
</reference>
<organism evidence="2 3">
    <name type="scientific">Daphnia galeata</name>
    <dbReference type="NCBI Taxonomy" id="27404"/>
    <lineage>
        <taxon>Eukaryota</taxon>
        <taxon>Metazoa</taxon>
        <taxon>Ecdysozoa</taxon>
        <taxon>Arthropoda</taxon>
        <taxon>Crustacea</taxon>
        <taxon>Branchiopoda</taxon>
        <taxon>Diplostraca</taxon>
        <taxon>Cladocera</taxon>
        <taxon>Anomopoda</taxon>
        <taxon>Daphniidae</taxon>
        <taxon>Daphnia</taxon>
    </lineage>
</organism>
<keyword evidence="3" id="KW-1185">Reference proteome</keyword>
<comment type="caution">
    <text evidence="2">The sequence shown here is derived from an EMBL/GenBank/DDBJ whole genome shotgun (WGS) entry which is preliminary data.</text>
</comment>
<dbReference type="AlphaFoldDB" id="A0A8J2RXG3"/>
<feature type="compositionally biased region" description="Low complexity" evidence="1">
    <location>
        <begin position="44"/>
        <end position="53"/>
    </location>
</feature>
<accession>A0A8J2RXG3</accession>
<feature type="compositionally biased region" description="Polar residues" evidence="1">
    <location>
        <begin position="1"/>
        <end position="25"/>
    </location>
</feature>
<feature type="compositionally biased region" description="Low complexity" evidence="1">
    <location>
        <begin position="26"/>
        <end position="37"/>
    </location>
</feature>
<evidence type="ECO:0000256" key="1">
    <source>
        <dbReference type="SAM" id="MobiDB-lite"/>
    </source>
</evidence>
<evidence type="ECO:0000313" key="2">
    <source>
        <dbReference type="EMBL" id="CAH0106794.1"/>
    </source>
</evidence>
<name>A0A8J2RXG3_9CRUS</name>